<evidence type="ECO:0000256" key="4">
    <source>
        <dbReference type="RuleBase" id="RU003512"/>
    </source>
</evidence>
<evidence type="ECO:0000256" key="2">
    <source>
        <dbReference type="ARBA" id="ARBA00022448"/>
    </source>
</evidence>
<evidence type="ECO:0000313" key="7">
    <source>
        <dbReference type="Proteomes" id="UP000000323"/>
    </source>
</evidence>
<accession>D1CCG9</accession>
<comment type="similarity">
    <text evidence="1 4">Belongs to the bacterial solute-binding protein 9 family.</text>
</comment>
<keyword evidence="2 4" id="KW-0813">Transport</keyword>
<evidence type="ECO:0000256" key="5">
    <source>
        <dbReference type="SAM" id="SignalP"/>
    </source>
</evidence>
<dbReference type="AlphaFoldDB" id="D1CCG9"/>
<dbReference type="RefSeq" id="WP_012875518.1">
    <property type="nucleotide sequence ID" value="NC_013525.1"/>
</dbReference>
<sequence>MRKFIALLLPIIFALMVSCGSQGNSPVEHTGVKVVTSVYPLYELVHQVGGNRVEVTNLVPAGSEPHDMELTPGDINTLMSAKLIVYIGGGFQPALEEALQNIDSEVVKLDVTKGLQTIPASQSEGTEHDHSEEHASEELAFDPHVWLDPVLMKQITYEIRDTLSQIDQRNKAYYEENASNYAKQLDQLNSEFERGLSNCRTRYFITSHAAFGYLARRYNLIQVPITGLSPESEPSPKRMQEVVELARKHQAKVIYFETLVDPRVAETIANEVGAKTMVLNPIESLTPEQEKAGKDYIELMKENLQVLREGLECK</sequence>
<reference evidence="7" key="1">
    <citation type="journal article" date="2010" name="Stand. Genomic Sci.">
        <title>Complete genome sequence of 'Thermobaculum terrenum' type strain (YNP1).</title>
        <authorList>
            <person name="Kiss H."/>
            <person name="Cleland D."/>
            <person name="Lapidus A."/>
            <person name="Lucas S."/>
            <person name="Glavina Del Rio T."/>
            <person name="Nolan M."/>
            <person name="Tice H."/>
            <person name="Han C."/>
            <person name="Goodwin L."/>
            <person name="Pitluck S."/>
            <person name="Liolios K."/>
            <person name="Ivanova N."/>
            <person name="Mavromatis K."/>
            <person name="Ovchinnikova G."/>
            <person name="Pati A."/>
            <person name="Chen A."/>
            <person name="Palaniappan K."/>
            <person name="Land M."/>
            <person name="Hauser L."/>
            <person name="Chang Y."/>
            <person name="Jeffries C."/>
            <person name="Lu M."/>
            <person name="Brettin T."/>
            <person name="Detter J."/>
            <person name="Goker M."/>
            <person name="Tindall B."/>
            <person name="Beck B."/>
            <person name="McDermott T."/>
            <person name="Woyke T."/>
            <person name="Bristow J."/>
            <person name="Eisen J."/>
            <person name="Markowitz V."/>
            <person name="Hugenholtz P."/>
            <person name="Kyrpides N."/>
            <person name="Klenk H."/>
            <person name="Cheng J."/>
        </authorList>
    </citation>
    <scope>NUCLEOTIDE SEQUENCE [LARGE SCALE GENOMIC DNA]</scope>
    <source>
        <strain evidence="7">ATCC BAA-798 / YNP1</strain>
    </source>
</reference>
<dbReference type="PRINTS" id="PR00690">
    <property type="entry name" value="ADHESNFAMILY"/>
</dbReference>
<evidence type="ECO:0000256" key="1">
    <source>
        <dbReference type="ARBA" id="ARBA00011028"/>
    </source>
</evidence>
<feature type="signal peptide" evidence="5">
    <location>
        <begin position="1"/>
        <end position="23"/>
    </location>
</feature>
<gene>
    <name evidence="6" type="ordered locus">Tter_1578</name>
</gene>
<dbReference type="PRINTS" id="PR00691">
    <property type="entry name" value="ADHESINB"/>
</dbReference>
<name>D1CCG9_THET1</name>
<dbReference type="InterPro" id="IPR006128">
    <property type="entry name" value="Lipoprotein_PsaA-like"/>
</dbReference>
<protein>
    <submittedName>
        <fullName evidence="6">Periplasmic solute binding protein</fullName>
    </submittedName>
</protein>
<dbReference type="InterPro" id="IPR006129">
    <property type="entry name" value="AdhesinB"/>
</dbReference>
<evidence type="ECO:0000313" key="6">
    <source>
        <dbReference type="EMBL" id="ACZ42484.1"/>
    </source>
</evidence>
<dbReference type="EMBL" id="CP001825">
    <property type="protein sequence ID" value="ACZ42484.1"/>
    <property type="molecule type" value="Genomic_DNA"/>
</dbReference>
<keyword evidence="7" id="KW-1185">Reference proteome</keyword>
<evidence type="ECO:0000256" key="3">
    <source>
        <dbReference type="ARBA" id="ARBA00022729"/>
    </source>
</evidence>
<dbReference type="CDD" id="cd01017">
    <property type="entry name" value="AdcA"/>
    <property type="match status" value="1"/>
</dbReference>
<dbReference type="InterPro" id="IPR050492">
    <property type="entry name" value="Bact_metal-bind_prot9"/>
</dbReference>
<dbReference type="Gene3D" id="3.40.50.1980">
    <property type="entry name" value="Nitrogenase molybdenum iron protein domain"/>
    <property type="match status" value="2"/>
</dbReference>
<dbReference type="GO" id="GO:0046872">
    <property type="term" value="F:metal ion binding"/>
    <property type="evidence" value="ECO:0007669"/>
    <property type="project" value="InterPro"/>
</dbReference>
<dbReference type="KEGG" id="ttr:Tter_1578"/>
<keyword evidence="3 5" id="KW-0732">Signal</keyword>
<dbReference type="PANTHER" id="PTHR42953:SF3">
    <property type="entry name" value="HIGH-AFFINITY ZINC UPTAKE SYSTEM PROTEIN ZNUA"/>
    <property type="match status" value="1"/>
</dbReference>
<dbReference type="InterPro" id="IPR006127">
    <property type="entry name" value="ZnuA-like"/>
</dbReference>
<feature type="chain" id="PRO_5003021206" evidence="5">
    <location>
        <begin position="24"/>
        <end position="314"/>
    </location>
</feature>
<dbReference type="Proteomes" id="UP000000323">
    <property type="component" value="Chromosome 1"/>
</dbReference>
<dbReference type="Pfam" id="PF01297">
    <property type="entry name" value="ZnuA"/>
    <property type="match status" value="1"/>
</dbReference>
<dbReference type="PANTHER" id="PTHR42953">
    <property type="entry name" value="HIGH-AFFINITY ZINC UPTAKE SYSTEM PROTEIN ZNUA-RELATED"/>
    <property type="match status" value="1"/>
</dbReference>
<dbReference type="SUPFAM" id="SSF53807">
    <property type="entry name" value="Helical backbone' metal receptor"/>
    <property type="match status" value="1"/>
</dbReference>
<dbReference type="eggNOG" id="COG0803">
    <property type="taxonomic scope" value="Bacteria"/>
</dbReference>
<proteinExistence type="inferred from homology"/>
<dbReference type="OrthoDB" id="9810636at2"/>
<dbReference type="GO" id="GO:0007155">
    <property type="term" value="P:cell adhesion"/>
    <property type="evidence" value="ECO:0007669"/>
    <property type="project" value="InterPro"/>
</dbReference>
<dbReference type="HOGENOM" id="CLU_016838_1_0_0"/>
<organism evidence="6 7">
    <name type="scientific">Thermobaculum terrenum (strain ATCC BAA-798 / CCMEE 7001 / YNP1)</name>
    <dbReference type="NCBI Taxonomy" id="525904"/>
    <lineage>
        <taxon>Bacteria</taxon>
        <taxon>Bacillati</taxon>
        <taxon>Chloroflexota</taxon>
        <taxon>Chloroflexia</taxon>
        <taxon>Candidatus Thermobaculales</taxon>
        <taxon>Candidatus Thermobaculaceae</taxon>
        <taxon>Thermobaculum</taxon>
    </lineage>
</organism>
<dbReference type="STRING" id="525904.Tter_1578"/>
<dbReference type="PROSITE" id="PS51257">
    <property type="entry name" value="PROKAR_LIPOPROTEIN"/>
    <property type="match status" value="1"/>
</dbReference>
<dbReference type="GO" id="GO:0030001">
    <property type="term" value="P:metal ion transport"/>
    <property type="evidence" value="ECO:0007669"/>
    <property type="project" value="InterPro"/>
</dbReference>